<reference evidence="1 2" key="1">
    <citation type="journal article" date="2024" name="Plant Biotechnol. J.">
        <title>Genome and CRISPR/Cas9 system of a widespread forest tree (Populus alba) in the world.</title>
        <authorList>
            <person name="Liu Y.J."/>
            <person name="Jiang P.F."/>
            <person name="Han X.M."/>
            <person name="Li X.Y."/>
            <person name="Wang H.M."/>
            <person name="Wang Y.J."/>
            <person name="Wang X.X."/>
            <person name="Zeng Q.Y."/>
        </authorList>
    </citation>
    <scope>NUCLEOTIDE SEQUENCE [LARGE SCALE GENOMIC DNA]</scope>
    <source>
        <strain evidence="2">cv. PAL-ZL1</strain>
    </source>
</reference>
<protein>
    <submittedName>
        <fullName evidence="1">Uncharacterized protein</fullName>
    </submittedName>
</protein>
<comment type="caution">
    <text evidence="1">The sequence shown here is derived from an EMBL/GenBank/DDBJ whole genome shotgun (WGS) entry which is preliminary data.</text>
</comment>
<gene>
    <name evidence="1" type="ORF">D5086_013489</name>
</gene>
<dbReference type="Proteomes" id="UP000309997">
    <property type="component" value="Unassembled WGS sequence"/>
</dbReference>
<accession>A0ACC4C6Z6</accession>
<proteinExistence type="predicted"/>
<keyword evidence="2" id="KW-1185">Reference proteome</keyword>
<evidence type="ECO:0000313" key="2">
    <source>
        <dbReference type="Proteomes" id="UP000309997"/>
    </source>
</evidence>
<organism evidence="1 2">
    <name type="scientific">Populus alba</name>
    <name type="common">White poplar</name>
    <dbReference type="NCBI Taxonomy" id="43335"/>
    <lineage>
        <taxon>Eukaryota</taxon>
        <taxon>Viridiplantae</taxon>
        <taxon>Streptophyta</taxon>
        <taxon>Embryophyta</taxon>
        <taxon>Tracheophyta</taxon>
        <taxon>Spermatophyta</taxon>
        <taxon>Magnoliopsida</taxon>
        <taxon>eudicotyledons</taxon>
        <taxon>Gunneridae</taxon>
        <taxon>Pentapetalae</taxon>
        <taxon>rosids</taxon>
        <taxon>fabids</taxon>
        <taxon>Malpighiales</taxon>
        <taxon>Salicaceae</taxon>
        <taxon>Saliceae</taxon>
        <taxon>Populus</taxon>
    </lineage>
</organism>
<dbReference type="EMBL" id="RCHU02000006">
    <property type="protein sequence ID" value="KAL3586622.1"/>
    <property type="molecule type" value="Genomic_DNA"/>
</dbReference>
<name>A0ACC4C6Z6_POPAL</name>
<sequence length="113" mass="12786">MLLESRSKINTQCKIQKPSRRGRTFTQKQTDHTSYEEKAKLRASEKNSIEKASMLRKSDDKAGNVRVQESQVSTPVAHTESKHLDGLETGCIPNMEKSSNLYLPFCKGKVFVL</sequence>
<evidence type="ECO:0000313" key="1">
    <source>
        <dbReference type="EMBL" id="KAL3586622.1"/>
    </source>
</evidence>